<organism evidence="2 3">
    <name type="scientific">Malus baccata</name>
    <name type="common">Siberian crab apple</name>
    <name type="synonym">Pyrus baccata</name>
    <dbReference type="NCBI Taxonomy" id="106549"/>
    <lineage>
        <taxon>Eukaryota</taxon>
        <taxon>Viridiplantae</taxon>
        <taxon>Streptophyta</taxon>
        <taxon>Embryophyta</taxon>
        <taxon>Tracheophyta</taxon>
        <taxon>Spermatophyta</taxon>
        <taxon>Magnoliopsida</taxon>
        <taxon>eudicotyledons</taxon>
        <taxon>Gunneridae</taxon>
        <taxon>Pentapetalae</taxon>
        <taxon>rosids</taxon>
        <taxon>fabids</taxon>
        <taxon>Rosales</taxon>
        <taxon>Rosaceae</taxon>
        <taxon>Amygdaloideae</taxon>
        <taxon>Maleae</taxon>
        <taxon>Malus</taxon>
    </lineage>
</organism>
<comment type="caution">
    <text evidence="2">The sequence shown here is derived from an EMBL/GenBank/DDBJ whole genome shotgun (WGS) entry which is preliminary data.</text>
</comment>
<keyword evidence="3" id="KW-1185">Reference proteome</keyword>
<protein>
    <submittedName>
        <fullName evidence="2">Uncharacterized protein</fullName>
    </submittedName>
</protein>
<name>A0A540MTK5_MALBA</name>
<reference evidence="2 3" key="1">
    <citation type="journal article" date="2019" name="G3 (Bethesda)">
        <title>Sequencing of a Wild Apple (Malus baccata) Genome Unravels the Differences Between Cultivated and Wild Apple Species Regarding Disease Resistance and Cold Tolerance.</title>
        <authorList>
            <person name="Chen X."/>
        </authorList>
    </citation>
    <scope>NUCLEOTIDE SEQUENCE [LARGE SCALE GENOMIC DNA]</scope>
    <source>
        <strain evidence="3">cv. Shandingzi</strain>
        <tissue evidence="2">Leaves</tissue>
    </source>
</reference>
<dbReference type="EMBL" id="VIEB01000181">
    <property type="protein sequence ID" value="TQE02119.1"/>
    <property type="molecule type" value="Genomic_DNA"/>
</dbReference>
<dbReference type="AlphaFoldDB" id="A0A540MTK5"/>
<accession>A0A540MTK5</accession>
<evidence type="ECO:0000313" key="3">
    <source>
        <dbReference type="Proteomes" id="UP000315295"/>
    </source>
</evidence>
<feature type="compositionally biased region" description="Low complexity" evidence="1">
    <location>
        <begin position="45"/>
        <end position="59"/>
    </location>
</feature>
<proteinExistence type="predicted"/>
<sequence>MGLKESETETKWFPEYPEPTAFRNPFTYPHISDAKRIFTSIVSATNSTSASTTPSSNPTPQYPPSIIPSFFSAT</sequence>
<evidence type="ECO:0000256" key="1">
    <source>
        <dbReference type="SAM" id="MobiDB-lite"/>
    </source>
</evidence>
<gene>
    <name evidence="2" type="ORF">C1H46_012247</name>
</gene>
<evidence type="ECO:0000313" key="2">
    <source>
        <dbReference type="EMBL" id="TQE02119.1"/>
    </source>
</evidence>
<dbReference type="Proteomes" id="UP000315295">
    <property type="component" value="Unassembled WGS sequence"/>
</dbReference>
<feature type="region of interest" description="Disordered" evidence="1">
    <location>
        <begin position="45"/>
        <end position="64"/>
    </location>
</feature>